<dbReference type="Proteomes" id="UP001139369">
    <property type="component" value="Unassembled WGS sequence"/>
</dbReference>
<gene>
    <name evidence="2" type="ORF">MC378_14115</name>
</gene>
<feature type="signal peptide" evidence="1">
    <location>
        <begin position="1"/>
        <end position="20"/>
    </location>
</feature>
<evidence type="ECO:0000256" key="1">
    <source>
        <dbReference type="SAM" id="SignalP"/>
    </source>
</evidence>
<proteinExistence type="predicted"/>
<organism evidence="2 3">
    <name type="scientific">Polaribacter marinus</name>
    <dbReference type="NCBI Taxonomy" id="2916838"/>
    <lineage>
        <taxon>Bacteria</taxon>
        <taxon>Pseudomonadati</taxon>
        <taxon>Bacteroidota</taxon>
        <taxon>Flavobacteriia</taxon>
        <taxon>Flavobacteriales</taxon>
        <taxon>Flavobacteriaceae</taxon>
    </lineage>
</organism>
<dbReference type="SUPFAM" id="SSF159594">
    <property type="entry name" value="XCC0632-like"/>
    <property type="match status" value="1"/>
</dbReference>
<reference evidence="2" key="1">
    <citation type="submission" date="2022-02" db="EMBL/GenBank/DDBJ databases">
        <title>Polaribacter sp. MSW13, isolated from seawater.</title>
        <authorList>
            <person name="Kristyanto S."/>
            <person name="Jung J."/>
            <person name="Jeon C.O."/>
        </authorList>
    </citation>
    <scope>NUCLEOTIDE SEQUENCE</scope>
    <source>
        <strain evidence="2">MSW13</strain>
    </source>
</reference>
<dbReference type="AlphaFoldDB" id="A0A9X2AML1"/>
<dbReference type="InterPro" id="IPR038531">
    <property type="entry name" value="NeuraminylLac-bd_hemagglutn_sf"/>
</dbReference>
<dbReference type="EMBL" id="JAKQYM010000015">
    <property type="protein sequence ID" value="MCI2230310.1"/>
    <property type="molecule type" value="Genomic_DNA"/>
</dbReference>
<protein>
    <submittedName>
        <fullName evidence="2">Uncharacterized protein</fullName>
    </submittedName>
</protein>
<keyword evidence="1" id="KW-0732">Signal</keyword>
<evidence type="ECO:0000313" key="2">
    <source>
        <dbReference type="EMBL" id="MCI2230310.1"/>
    </source>
</evidence>
<sequence>MKKILFILSLVILTSCGSTAKVAQNEVPRYNANFDYTPPERANPRSADITIALLNPVFADKNPNLRVQPYSTFIENMADDFEEMLIAKGFSLRGPFKNRDEMVYGDKKNSDIALEIRISLKDEGNLQLKKQTNWAQAISKNAPNHYTVSGTFYHFGNIIIEATDPFTGEKFWKKTISLPRKEIMAQGNKTWTGKPTPRQLMSEDTGVYNPTAKALEGYYQEAIKTAWRHIDVNEMKMIKTEIQKSKQN</sequence>
<dbReference type="PROSITE" id="PS51257">
    <property type="entry name" value="PROKAR_LIPOPROTEIN"/>
    <property type="match status" value="1"/>
</dbReference>
<accession>A0A9X2AML1</accession>
<dbReference type="RefSeq" id="WP_242179420.1">
    <property type="nucleotide sequence ID" value="NZ_JAKQYM010000015.1"/>
</dbReference>
<dbReference type="Gene3D" id="3.30.160.180">
    <property type="entry name" value="Putative neuraminyllactose-binding hemagglutinin homolog like domain"/>
    <property type="match status" value="1"/>
</dbReference>
<comment type="caution">
    <text evidence="2">The sequence shown here is derived from an EMBL/GenBank/DDBJ whole genome shotgun (WGS) entry which is preliminary data.</text>
</comment>
<feature type="chain" id="PRO_5040871820" evidence="1">
    <location>
        <begin position="21"/>
        <end position="248"/>
    </location>
</feature>
<name>A0A9X2AML1_9FLAO</name>
<evidence type="ECO:0000313" key="3">
    <source>
        <dbReference type="Proteomes" id="UP001139369"/>
    </source>
</evidence>
<keyword evidence="3" id="KW-1185">Reference proteome</keyword>